<organism evidence="1 2">
    <name type="scientific">Pisolithus microcarpus 441</name>
    <dbReference type="NCBI Taxonomy" id="765257"/>
    <lineage>
        <taxon>Eukaryota</taxon>
        <taxon>Fungi</taxon>
        <taxon>Dikarya</taxon>
        <taxon>Basidiomycota</taxon>
        <taxon>Agaricomycotina</taxon>
        <taxon>Agaricomycetes</taxon>
        <taxon>Agaricomycetidae</taxon>
        <taxon>Boletales</taxon>
        <taxon>Sclerodermatineae</taxon>
        <taxon>Pisolithaceae</taxon>
        <taxon>Pisolithus</taxon>
    </lineage>
</organism>
<reference evidence="1 2" key="1">
    <citation type="submission" date="2014-04" db="EMBL/GenBank/DDBJ databases">
        <authorList>
            <consortium name="DOE Joint Genome Institute"/>
            <person name="Kuo A."/>
            <person name="Kohler A."/>
            <person name="Costa M.D."/>
            <person name="Nagy L.G."/>
            <person name="Floudas D."/>
            <person name="Copeland A."/>
            <person name="Barry K.W."/>
            <person name="Cichocki N."/>
            <person name="Veneault-Fourrey C."/>
            <person name="LaButti K."/>
            <person name="Lindquist E.A."/>
            <person name="Lipzen A."/>
            <person name="Lundell T."/>
            <person name="Morin E."/>
            <person name="Murat C."/>
            <person name="Sun H."/>
            <person name="Tunlid A."/>
            <person name="Henrissat B."/>
            <person name="Grigoriev I.V."/>
            <person name="Hibbett D.S."/>
            <person name="Martin F."/>
            <person name="Nordberg H.P."/>
            <person name="Cantor M.N."/>
            <person name="Hua S.X."/>
        </authorList>
    </citation>
    <scope>NUCLEOTIDE SEQUENCE [LARGE SCALE GENOMIC DNA]</scope>
    <source>
        <strain evidence="1 2">441</strain>
    </source>
</reference>
<dbReference type="HOGENOM" id="CLU_081367_1_1_1"/>
<sequence>IQQVIKDMHTPSWVRSVPHNFGDARAGTLKADDTASISQFFFRKHAEKMEGRDTLLFLFMMEERMTSYHSHIMSWLKSFPEVFPCASICPNYHMAIHIYDYLRLFGPVRSWWCFPYEHLIGHLQHMLTNHRFGQQEETVLQTFIQGSQIRCWLSCPECPKVIQQCKFLFD</sequence>
<feature type="non-terminal residue" evidence="1">
    <location>
        <position position="170"/>
    </location>
</feature>
<dbReference type="AlphaFoldDB" id="A0A0C9ZT18"/>
<keyword evidence="2" id="KW-1185">Reference proteome</keyword>
<proteinExistence type="predicted"/>
<dbReference type="EMBL" id="KN833708">
    <property type="protein sequence ID" value="KIK25407.1"/>
    <property type="molecule type" value="Genomic_DNA"/>
</dbReference>
<evidence type="ECO:0008006" key="3">
    <source>
        <dbReference type="Google" id="ProtNLM"/>
    </source>
</evidence>
<reference evidence="2" key="2">
    <citation type="submission" date="2015-01" db="EMBL/GenBank/DDBJ databases">
        <title>Evolutionary Origins and Diversification of the Mycorrhizal Mutualists.</title>
        <authorList>
            <consortium name="DOE Joint Genome Institute"/>
            <consortium name="Mycorrhizal Genomics Consortium"/>
            <person name="Kohler A."/>
            <person name="Kuo A."/>
            <person name="Nagy L.G."/>
            <person name="Floudas D."/>
            <person name="Copeland A."/>
            <person name="Barry K.W."/>
            <person name="Cichocki N."/>
            <person name="Veneault-Fourrey C."/>
            <person name="LaButti K."/>
            <person name="Lindquist E.A."/>
            <person name="Lipzen A."/>
            <person name="Lundell T."/>
            <person name="Morin E."/>
            <person name="Murat C."/>
            <person name="Riley R."/>
            <person name="Ohm R."/>
            <person name="Sun H."/>
            <person name="Tunlid A."/>
            <person name="Henrissat B."/>
            <person name="Grigoriev I.V."/>
            <person name="Hibbett D.S."/>
            <person name="Martin F."/>
        </authorList>
    </citation>
    <scope>NUCLEOTIDE SEQUENCE [LARGE SCALE GENOMIC DNA]</scope>
    <source>
        <strain evidence="2">441</strain>
    </source>
</reference>
<evidence type="ECO:0000313" key="2">
    <source>
        <dbReference type="Proteomes" id="UP000054018"/>
    </source>
</evidence>
<feature type="non-terminal residue" evidence="1">
    <location>
        <position position="1"/>
    </location>
</feature>
<name>A0A0C9ZT18_9AGAM</name>
<protein>
    <recommendedName>
        <fullName evidence="3">DUF4218 domain-containing protein</fullName>
    </recommendedName>
</protein>
<gene>
    <name evidence="1" type="ORF">PISMIDRAFT_36803</name>
</gene>
<evidence type="ECO:0000313" key="1">
    <source>
        <dbReference type="EMBL" id="KIK25407.1"/>
    </source>
</evidence>
<accession>A0A0C9ZT18</accession>
<dbReference type="OrthoDB" id="3247418at2759"/>
<dbReference type="STRING" id="765257.A0A0C9ZT18"/>
<dbReference type="Proteomes" id="UP000054018">
    <property type="component" value="Unassembled WGS sequence"/>
</dbReference>